<keyword evidence="1" id="KW-0812">Transmembrane</keyword>
<keyword evidence="1" id="KW-0472">Membrane</keyword>
<gene>
    <name evidence="2" type="primary">F4I18.24</name>
</gene>
<proteinExistence type="evidence at transcript level"/>
<evidence type="ECO:0000256" key="1">
    <source>
        <dbReference type="SAM" id="Phobius"/>
    </source>
</evidence>
<protein>
    <submittedName>
        <fullName evidence="2">Uncharacterized protein F4I18.24</fullName>
    </submittedName>
</protein>
<keyword evidence="1" id="KW-1133">Transmembrane helix</keyword>
<organism evidence="2">
    <name type="scientific">Arabidopsis thaliana</name>
    <name type="common">Mouse-ear cress</name>
    <dbReference type="NCBI Taxonomy" id="3702"/>
    <lineage>
        <taxon>Eukaryota</taxon>
        <taxon>Viridiplantae</taxon>
        <taxon>Streptophyta</taxon>
        <taxon>Embryophyta</taxon>
        <taxon>Tracheophyta</taxon>
        <taxon>Spermatophyta</taxon>
        <taxon>Magnoliopsida</taxon>
        <taxon>eudicotyledons</taxon>
        <taxon>Gunneridae</taxon>
        <taxon>Pentapetalae</taxon>
        <taxon>rosids</taxon>
        <taxon>malvids</taxon>
        <taxon>Brassicales</taxon>
        <taxon>Brassicaceae</taxon>
        <taxon>Camelineae</taxon>
        <taxon>Arabidopsis</taxon>
    </lineage>
</organism>
<name>Q8GUT0_ARATH</name>
<evidence type="ECO:0000313" key="2">
    <source>
        <dbReference type="EMBL" id="AAO11671.1"/>
    </source>
</evidence>
<feature type="transmembrane region" description="Helical" evidence="1">
    <location>
        <begin position="20"/>
        <end position="43"/>
    </location>
</feature>
<reference evidence="2" key="1">
    <citation type="journal article" date="2002" name="Plant Physiol.">
        <title>Cloning and sequencing of cDNAs for hypothetical genes from chromosome 2 of Arabidopsis.</title>
        <authorList>
            <person name="Xiao Y.-L."/>
            <person name="Malik M."/>
            <person name="Whitelaw C.A."/>
            <person name="Town C.D."/>
        </authorList>
    </citation>
    <scope>NUCLEOTIDE SEQUENCE</scope>
</reference>
<reference evidence="2" key="2">
    <citation type="submission" date="2002-10" db="EMBL/GenBank/DDBJ databases">
        <title>Reconstruction of cDNA sequences for hypothetical genes in Arabidopsis thaliana from 5' and 3' RACE products.</title>
        <authorList>
            <person name="Xiao Y."/>
            <person name="Smith S.R."/>
            <person name="Ishmael N."/>
            <person name="Kumar N."/>
            <person name="Redman J."/>
            <person name="Riedmuller S."/>
            <person name="Utterback T."/>
            <person name="Whitelaw C.A."/>
            <person name="Fraser C.M."/>
            <person name="Town C.D."/>
        </authorList>
    </citation>
    <scope>NUCLEOTIDE SEQUENCE</scope>
</reference>
<sequence length="52" mass="5625">MVFSNYIVGASEDPVTKTCMNAMAVKILALGSVLAVLSSNGYFNKNIRLRES</sequence>
<dbReference type="EMBL" id="AY169000">
    <property type="protein sequence ID" value="AAO11671.1"/>
    <property type="molecule type" value="mRNA"/>
</dbReference>
<dbReference type="AlphaFoldDB" id="Q8GUT0"/>
<accession>Q8GUT0</accession>